<organism evidence="1 2">
    <name type="scientific">Mycena metata</name>
    <dbReference type="NCBI Taxonomy" id="1033252"/>
    <lineage>
        <taxon>Eukaryota</taxon>
        <taxon>Fungi</taxon>
        <taxon>Dikarya</taxon>
        <taxon>Basidiomycota</taxon>
        <taxon>Agaricomycotina</taxon>
        <taxon>Agaricomycetes</taxon>
        <taxon>Agaricomycetidae</taxon>
        <taxon>Agaricales</taxon>
        <taxon>Marasmiineae</taxon>
        <taxon>Mycenaceae</taxon>
        <taxon>Mycena</taxon>
    </lineage>
</organism>
<evidence type="ECO:0008006" key="3">
    <source>
        <dbReference type="Google" id="ProtNLM"/>
    </source>
</evidence>
<dbReference type="EMBL" id="JARKIB010000071">
    <property type="protein sequence ID" value="KAJ7748897.1"/>
    <property type="molecule type" value="Genomic_DNA"/>
</dbReference>
<dbReference type="SUPFAM" id="SSF140996">
    <property type="entry name" value="Hermes dimerisation domain"/>
    <property type="match status" value="1"/>
</dbReference>
<dbReference type="PANTHER" id="PTHR46481:SF7">
    <property type="entry name" value="ZINC FINGER BED DOMAIN-CONTAINING PROTEIN RICESLEEPER 2-LIKE"/>
    <property type="match status" value="1"/>
</dbReference>
<evidence type="ECO:0000313" key="1">
    <source>
        <dbReference type="EMBL" id="KAJ7748897.1"/>
    </source>
</evidence>
<dbReference type="PANTHER" id="PTHR46481">
    <property type="entry name" value="ZINC FINGER BED DOMAIN-CONTAINING PROTEIN 4"/>
    <property type="match status" value="1"/>
</dbReference>
<dbReference type="Proteomes" id="UP001215598">
    <property type="component" value="Unassembled WGS sequence"/>
</dbReference>
<dbReference type="AlphaFoldDB" id="A0AAD7N7S3"/>
<feature type="non-terminal residue" evidence="1">
    <location>
        <position position="1"/>
    </location>
</feature>
<sequence length="193" mass="21737">RLKEHWTAPIYSFFKPAQLKFDSDGRAYHYFRCTSTTCKYNAKAVKRYTDTTDATGTSNLKKHARKCFGDAAVDAAVKGAKLDTRDSSIHAAFGRSSSKPKPVLSRPFTLVELRAILVRWFTESNRPMHAVTDSKFAELMLNGRPGISLPSETTIARDIQTSFERSIQHITDLVKRYPGKFSFGTNAWTSPNH</sequence>
<accession>A0AAD7N7S3</accession>
<feature type="non-terminal residue" evidence="1">
    <location>
        <position position="193"/>
    </location>
</feature>
<dbReference type="InterPro" id="IPR052035">
    <property type="entry name" value="ZnF_BED_domain_contain"/>
</dbReference>
<comment type="caution">
    <text evidence="1">The sequence shown here is derived from an EMBL/GenBank/DDBJ whole genome shotgun (WGS) entry which is preliminary data.</text>
</comment>
<keyword evidence="2" id="KW-1185">Reference proteome</keyword>
<evidence type="ECO:0000313" key="2">
    <source>
        <dbReference type="Proteomes" id="UP001215598"/>
    </source>
</evidence>
<gene>
    <name evidence="1" type="ORF">B0H16DRAFT_1210865</name>
</gene>
<protein>
    <recommendedName>
        <fullName evidence="3">BED-type domain-containing protein</fullName>
    </recommendedName>
</protein>
<reference evidence="1" key="1">
    <citation type="submission" date="2023-03" db="EMBL/GenBank/DDBJ databases">
        <title>Massive genome expansion in bonnet fungi (Mycena s.s.) driven by repeated elements and novel gene families across ecological guilds.</title>
        <authorList>
            <consortium name="Lawrence Berkeley National Laboratory"/>
            <person name="Harder C.B."/>
            <person name="Miyauchi S."/>
            <person name="Viragh M."/>
            <person name="Kuo A."/>
            <person name="Thoen E."/>
            <person name="Andreopoulos B."/>
            <person name="Lu D."/>
            <person name="Skrede I."/>
            <person name="Drula E."/>
            <person name="Henrissat B."/>
            <person name="Morin E."/>
            <person name="Kohler A."/>
            <person name="Barry K."/>
            <person name="LaButti K."/>
            <person name="Morin E."/>
            <person name="Salamov A."/>
            <person name="Lipzen A."/>
            <person name="Mereny Z."/>
            <person name="Hegedus B."/>
            <person name="Baldrian P."/>
            <person name="Stursova M."/>
            <person name="Weitz H."/>
            <person name="Taylor A."/>
            <person name="Grigoriev I.V."/>
            <person name="Nagy L.G."/>
            <person name="Martin F."/>
            <person name="Kauserud H."/>
        </authorList>
    </citation>
    <scope>NUCLEOTIDE SEQUENCE</scope>
    <source>
        <strain evidence="1">CBHHK182m</strain>
    </source>
</reference>
<name>A0AAD7N7S3_9AGAR</name>
<proteinExistence type="predicted"/>